<dbReference type="Pfam" id="PF14604">
    <property type="entry name" value="SH3_9"/>
    <property type="match status" value="1"/>
</dbReference>
<dbReference type="PRINTS" id="PR00452">
    <property type="entry name" value="SH3DOMAIN"/>
</dbReference>
<dbReference type="VEuPathDB" id="VectorBase:LDEU008488"/>
<proteinExistence type="predicted"/>
<dbReference type="SMART" id="SM00326">
    <property type="entry name" value="SH3"/>
    <property type="match status" value="1"/>
</dbReference>
<dbReference type="SUPFAM" id="SSF50044">
    <property type="entry name" value="SH3-domain"/>
    <property type="match status" value="1"/>
</dbReference>
<dbReference type="STRING" id="299467.A0A443S7N4"/>
<organism evidence="5 6">
    <name type="scientific">Leptotrombidium deliense</name>
    <dbReference type="NCBI Taxonomy" id="299467"/>
    <lineage>
        <taxon>Eukaryota</taxon>
        <taxon>Metazoa</taxon>
        <taxon>Ecdysozoa</taxon>
        <taxon>Arthropoda</taxon>
        <taxon>Chelicerata</taxon>
        <taxon>Arachnida</taxon>
        <taxon>Acari</taxon>
        <taxon>Acariformes</taxon>
        <taxon>Trombidiformes</taxon>
        <taxon>Prostigmata</taxon>
        <taxon>Anystina</taxon>
        <taxon>Parasitengona</taxon>
        <taxon>Trombiculoidea</taxon>
        <taxon>Trombiculidae</taxon>
        <taxon>Leptotrombidium</taxon>
    </lineage>
</organism>
<name>A0A443S7N4_9ACAR</name>
<gene>
    <name evidence="5" type="ORF">B4U80_03872</name>
</gene>
<dbReference type="PANTHER" id="PTHR14167:SF92">
    <property type="entry name" value="CIN85 AND CD2AP RELATED, ISOFORM J"/>
    <property type="match status" value="1"/>
</dbReference>
<evidence type="ECO:0000256" key="3">
    <source>
        <dbReference type="SAM" id="MobiDB-lite"/>
    </source>
</evidence>
<feature type="region of interest" description="Disordered" evidence="3">
    <location>
        <begin position="1"/>
        <end position="31"/>
    </location>
</feature>
<accession>A0A443S7N4</accession>
<dbReference type="OrthoDB" id="73680at2759"/>
<dbReference type="AlphaFoldDB" id="A0A443S7N4"/>
<dbReference type="InterPro" id="IPR001452">
    <property type="entry name" value="SH3_domain"/>
</dbReference>
<dbReference type="GO" id="GO:0007015">
    <property type="term" value="P:actin filament organization"/>
    <property type="evidence" value="ECO:0007669"/>
    <property type="project" value="TreeGrafter"/>
</dbReference>
<dbReference type="GO" id="GO:0016192">
    <property type="term" value="P:vesicle-mediated transport"/>
    <property type="evidence" value="ECO:0007669"/>
    <property type="project" value="UniProtKB-ARBA"/>
</dbReference>
<dbReference type="CDD" id="cd11875">
    <property type="entry name" value="SH3_CD2AP-like_3"/>
    <property type="match status" value="1"/>
</dbReference>
<protein>
    <recommendedName>
        <fullName evidence="4">SH3 domain-containing protein</fullName>
    </recommendedName>
</protein>
<dbReference type="PANTHER" id="PTHR14167">
    <property type="entry name" value="SH3 DOMAIN-CONTAINING"/>
    <property type="match status" value="1"/>
</dbReference>
<dbReference type="InterPro" id="IPR036028">
    <property type="entry name" value="SH3-like_dom_sf"/>
</dbReference>
<comment type="caution">
    <text evidence="5">The sequence shown here is derived from an EMBL/GenBank/DDBJ whole genome shotgun (WGS) entry which is preliminary data.</text>
</comment>
<dbReference type="PROSITE" id="PS50002">
    <property type="entry name" value="SH3"/>
    <property type="match status" value="1"/>
</dbReference>
<keyword evidence="6" id="KW-1185">Reference proteome</keyword>
<dbReference type="GO" id="GO:0016477">
    <property type="term" value="P:cell migration"/>
    <property type="evidence" value="ECO:0007669"/>
    <property type="project" value="TreeGrafter"/>
</dbReference>
<dbReference type="Gene3D" id="2.30.30.40">
    <property type="entry name" value="SH3 Domains"/>
    <property type="match status" value="1"/>
</dbReference>
<evidence type="ECO:0000256" key="1">
    <source>
        <dbReference type="ARBA" id="ARBA00022443"/>
    </source>
</evidence>
<dbReference type="PRINTS" id="PR01887">
    <property type="entry name" value="SPECTRNALPHA"/>
</dbReference>
<evidence type="ECO:0000259" key="4">
    <source>
        <dbReference type="PROSITE" id="PS50002"/>
    </source>
</evidence>
<sequence length="132" mass="14712">MDDKCRLAPKKPPPPTPPTSNDTETCAPRLPPKPIREQAKVLFAYEAQNDDELTIKEGDIITIISKEIEDLGWWKGKLNGLIGVFPDNFVELIKPSTINANDDLSLPPRLKKPERPRTSEKPVNSCVPSKVT</sequence>
<feature type="domain" description="SH3" evidence="4">
    <location>
        <begin position="34"/>
        <end position="95"/>
    </location>
</feature>
<feature type="compositionally biased region" description="Basic and acidic residues" evidence="3">
    <location>
        <begin position="111"/>
        <end position="120"/>
    </location>
</feature>
<dbReference type="InterPro" id="IPR050384">
    <property type="entry name" value="Endophilin_SH3RF"/>
</dbReference>
<reference evidence="5 6" key="1">
    <citation type="journal article" date="2018" name="Gigascience">
        <title>Genomes of trombidid mites reveal novel predicted allergens and laterally-transferred genes associated with secondary metabolism.</title>
        <authorList>
            <person name="Dong X."/>
            <person name="Chaisiri K."/>
            <person name="Xia D."/>
            <person name="Armstrong S.D."/>
            <person name="Fang Y."/>
            <person name="Donnelly M.J."/>
            <person name="Kadowaki T."/>
            <person name="McGarry J.W."/>
            <person name="Darby A.C."/>
            <person name="Makepeace B.L."/>
        </authorList>
    </citation>
    <scope>NUCLEOTIDE SEQUENCE [LARGE SCALE GENOMIC DNA]</scope>
    <source>
        <strain evidence="5">UoL-UT</strain>
    </source>
</reference>
<dbReference type="EMBL" id="NCKV01006266">
    <property type="protein sequence ID" value="RWS23552.1"/>
    <property type="molecule type" value="Genomic_DNA"/>
</dbReference>
<evidence type="ECO:0000313" key="5">
    <source>
        <dbReference type="EMBL" id="RWS23552.1"/>
    </source>
</evidence>
<dbReference type="FunFam" id="2.30.30.40:FF:000072">
    <property type="entry name" value="Unconventional Myosin IB"/>
    <property type="match status" value="1"/>
</dbReference>
<keyword evidence="1 2" id="KW-0728">SH3 domain</keyword>
<feature type="non-terminal residue" evidence="5">
    <location>
        <position position="132"/>
    </location>
</feature>
<dbReference type="Proteomes" id="UP000288716">
    <property type="component" value="Unassembled WGS sequence"/>
</dbReference>
<evidence type="ECO:0000256" key="2">
    <source>
        <dbReference type="PROSITE-ProRule" id="PRU00192"/>
    </source>
</evidence>
<feature type="region of interest" description="Disordered" evidence="3">
    <location>
        <begin position="97"/>
        <end position="132"/>
    </location>
</feature>
<evidence type="ECO:0000313" key="6">
    <source>
        <dbReference type="Proteomes" id="UP000288716"/>
    </source>
</evidence>